<dbReference type="EMBL" id="JAAWWL010000001">
    <property type="protein sequence ID" value="NKI30858.1"/>
    <property type="molecule type" value="Genomic_DNA"/>
</dbReference>
<sequence>MIKKRVFFGSIGVVLIYLLYLLYIFVISPKTNLQPIYLIPKDAVFVIESETPVESWKAVSESEAWSHLTGNDYFSELTENIQKVDTIFNQRKRLFEFFDDRSLYISIHMISPKDYGIFYVLDLKRIAKLKLLKTYLNTLLNENYSLSKRQYHGHEILEIFDRKEKETFHLAFVKNQLVASYTHTLVEASIDQYQEPALGRNLNFIEVNKKVGYEDLFRLYLQYDYLDDYIRQYSNQTSPWVKRASETFLFSGFHLDLDEKGNLSADGFTNIDLKNETYLQALQKSGKSNRTIPRIAPKNTALYLSYGFDDFSEFYKNFELLLNENPERFKSYQEGISTIEKFLKIDVEEHFVSWIGSEMGILQLKSENQNVKNDLALILKTKDKEVANKNLDFVLKQIKKRTPVKFKAVQYKGHEINFLSIKGFFKAILGGRFDEFDKPYFTQIDDFVIFSNNPNTLKSIIDGVKLGQTLNYSEEFTEFDRKFEDESSLYVFANVPLLYDTFLSSADAQTKILLRKNKDFLICFPNAGFQLTPAEDLFETRLVLDYLDVEDVRENDFYVKKVSRKSHQPVSRLPKEITTAVFNLPPINPVDLSANFFIKKYNSGSVKYEVHLKDGKKHGRYQEFYPNGAKKMTGRFKNDEQIGTWRYYNKEGELLIKKQL</sequence>
<keyword evidence="1" id="KW-0472">Membrane</keyword>
<dbReference type="InterPro" id="IPR021787">
    <property type="entry name" value="DUF3352"/>
</dbReference>
<evidence type="ECO:0000313" key="3">
    <source>
        <dbReference type="Proteomes" id="UP000718451"/>
    </source>
</evidence>
<accession>A0ABX1GMJ0</accession>
<dbReference type="Proteomes" id="UP000718451">
    <property type="component" value="Unassembled WGS sequence"/>
</dbReference>
<protein>
    <submittedName>
        <fullName evidence="2">DUF3352 domain-containing protein</fullName>
    </submittedName>
</protein>
<name>A0ABX1GMJ0_9FLAO</name>
<keyword evidence="3" id="KW-1185">Reference proteome</keyword>
<keyword evidence="1" id="KW-0812">Transmembrane</keyword>
<dbReference type="SUPFAM" id="SSF82185">
    <property type="entry name" value="Histone H3 K4-specific methyltransferase SET7/9 N-terminal domain"/>
    <property type="match status" value="1"/>
</dbReference>
<dbReference type="Pfam" id="PF11832">
    <property type="entry name" value="DUF3352"/>
    <property type="match status" value="1"/>
</dbReference>
<proteinExistence type="predicted"/>
<evidence type="ECO:0000313" key="2">
    <source>
        <dbReference type="EMBL" id="NKI30858.1"/>
    </source>
</evidence>
<keyword evidence="1" id="KW-1133">Transmembrane helix</keyword>
<gene>
    <name evidence="2" type="ORF">HCU67_02810</name>
</gene>
<evidence type="ECO:0000256" key="1">
    <source>
        <dbReference type="SAM" id="Phobius"/>
    </source>
</evidence>
<dbReference type="Gene3D" id="2.20.110.10">
    <property type="entry name" value="Histone H3 K4-specific methyltransferase SET7/9 N-terminal domain"/>
    <property type="match status" value="1"/>
</dbReference>
<organism evidence="2 3">
    <name type="scientific">Croceivirga thetidis</name>
    <dbReference type="NCBI Taxonomy" id="2721623"/>
    <lineage>
        <taxon>Bacteria</taxon>
        <taxon>Pseudomonadati</taxon>
        <taxon>Bacteroidota</taxon>
        <taxon>Flavobacteriia</taxon>
        <taxon>Flavobacteriales</taxon>
        <taxon>Flavobacteriaceae</taxon>
        <taxon>Croceivirga</taxon>
    </lineage>
</organism>
<reference evidence="2 3" key="1">
    <citation type="submission" date="2020-04" db="EMBL/GenBank/DDBJ databases">
        <authorList>
            <person name="Yoon J."/>
        </authorList>
    </citation>
    <scope>NUCLEOTIDE SEQUENCE [LARGE SCALE GENOMIC DNA]</scope>
    <source>
        <strain evidence="2 3">DJ-13</strain>
    </source>
</reference>
<comment type="caution">
    <text evidence="2">The sequence shown here is derived from an EMBL/GenBank/DDBJ whole genome shotgun (WGS) entry which is preliminary data.</text>
</comment>
<dbReference type="RefSeq" id="WP_168551085.1">
    <property type="nucleotide sequence ID" value="NZ_JAAWWL010000001.1"/>
</dbReference>
<feature type="transmembrane region" description="Helical" evidence="1">
    <location>
        <begin position="7"/>
        <end position="26"/>
    </location>
</feature>